<dbReference type="InterPro" id="IPR006629">
    <property type="entry name" value="LITAF"/>
</dbReference>
<dbReference type="InterPro" id="IPR037519">
    <property type="entry name" value="LITAF_fam"/>
</dbReference>
<dbReference type="SMART" id="SM00714">
    <property type="entry name" value="LITAF"/>
    <property type="match status" value="1"/>
</dbReference>
<dbReference type="PANTHER" id="PTHR23292:SF45">
    <property type="entry name" value="LIPOPOLYSACCHARIDE-INDUCED TUMOR NECROSIS FACTOR-ALPHA FACTOR HOMOLOG"/>
    <property type="match status" value="1"/>
</dbReference>
<feature type="compositionally biased region" description="Pro residues" evidence="8">
    <location>
        <begin position="1"/>
        <end position="28"/>
    </location>
</feature>
<organism evidence="11 12">
    <name type="scientific">Dissostichus mawsoni</name>
    <name type="common">Antarctic cod</name>
    <dbReference type="NCBI Taxonomy" id="36200"/>
    <lineage>
        <taxon>Eukaryota</taxon>
        <taxon>Metazoa</taxon>
        <taxon>Chordata</taxon>
        <taxon>Craniata</taxon>
        <taxon>Vertebrata</taxon>
        <taxon>Euteleostomi</taxon>
        <taxon>Actinopterygii</taxon>
        <taxon>Neopterygii</taxon>
        <taxon>Teleostei</taxon>
        <taxon>Neoteleostei</taxon>
        <taxon>Acanthomorphata</taxon>
        <taxon>Eupercaria</taxon>
        <taxon>Perciformes</taxon>
        <taxon>Notothenioidei</taxon>
        <taxon>Nototheniidae</taxon>
        <taxon>Dissostichus</taxon>
    </lineage>
</organism>
<keyword evidence="5" id="KW-0479">Metal-binding</keyword>
<feature type="domain" description="LITAF" evidence="10">
    <location>
        <begin position="62"/>
        <end position="145"/>
    </location>
</feature>
<dbReference type="GO" id="GO:0098574">
    <property type="term" value="C:cytoplasmic side of lysosomal membrane"/>
    <property type="evidence" value="ECO:0007669"/>
    <property type="project" value="TreeGrafter"/>
</dbReference>
<keyword evidence="7 9" id="KW-0472">Membrane</keyword>
<evidence type="ECO:0000313" key="12">
    <source>
        <dbReference type="Proteomes" id="UP000518266"/>
    </source>
</evidence>
<accession>A0A7J5Y3P6</accession>
<feature type="transmembrane region" description="Helical" evidence="9">
    <location>
        <begin position="99"/>
        <end position="122"/>
    </location>
</feature>
<keyword evidence="6" id="KW-0862">Zinc</keyword>
<keyword evidence="12" id="KW-1185">Reference proteome</keyword>
<evidence type="ECO:0000256" key="6">
    <source>
        <dbReference type="ARBA" id="ARBA00022833"/>
    </source>
</evidence>
<evidence type="ECO:0000256" key="1">
    <source>
        <dbReference type="ARBA" id="ARBA00004125"/>
    </source>
</evidence>
<comment type="caution">
    <text evidence="11">The sequence shown here is derived from an EMBL/GenBank/DDBJ whole genome shotgun (WGS) entry which is preliminary data.</text>
</comment>
<dbReference type="EMBL" id="JAAKFY010000017">
    <property type="protein sequence ID" value="KAF3844064.1"/>
    <property type="molecule type" value="Genomic_DNA"/>
</dbReference>
<name>A0A7J5Y3P6_DISMA</name>
<evidence type="ECO:0000256" key="2">
    <source>
        <dbReference type="ARBA" id="ARBA00004414"/>
    </source>
</evidence>
<evidence type="ECO:0000256" key="3">
    <source>
        <dbReference type="ARBA" id="ARBA00004630"/>
    </source>
</evidence>
<evidence type="ECO:0000256" key="8">
    <source>
        <dbReference type="SAM" id="MobiDB-lite"/>
    </source>
</evidence>
<proteinExistence type="inferred from homology"/>
<comment type="subcellular location">
    <subcellularLocation>
        <location evidence="1">Endosome membrane</location>
        <topology evidence="1">Peripheral membrane protein</topology>
        <orientation evidence="1">Cytoplasmic side</orientation>
    </subcellularLocation>
    <subcellularLocation>
        <location evidence="2">Late endosome membrane</location>
    </subcellularLocation>
    <subcellularLocation>
        <location evidence="3">Lysosome membrane</location>
        <topology evidence="3">Peripheral membrane protein</topology>
        <orientation evidence="3">Cytoplasmic side</orientation>
    </subcellularLocation>
</comment>
<evidence type="ECO:0000256" key="7">
    <source>
        <dbReference type="ARBA" id="ARBA00023136"/>
    </source>
</evidence>
<dbReference type="GO" id="GO:0098560">
    <property type="term" value="C:cytoplasmic side of late endosome membrane"/>
    <property type="evidence" value="ECO:0007669"/>
    <property type="project" value="TreeGrafter"/>
</dbReference>
<evidence type="ECO:0000259" key="10">
    <source>
        <dbReference type="PROSITE" id="PS51837"/>
    </source>
</evidence>
<keyword evidence="9" id="KW-1133">Transmembrane helix</keyword>
<dbReference type="Proteomes" id="UP000518266">
    <property type="component" value="Unassembled WGS sequence"/>
</dbReference>
<feature type="region of interest" description="Disordered" evidence="8">
    <location>
        <begin position="1"/>
        <end position="38"/>
    </location>
</feature>
<evidence type="ECO:0000256" key="5">
    <source>
        <dbReference type="ARBA" id="ARBA00022723"/>
    </source>
</evidence>
<evidence type="ECO:0000313" key="11">
    <source>
        <dbReference type="EMBL" id="KAF3844064.1"/>
    </source>
</evidence>
<dbReference type="PROSITE" id="PS51837">
    <property type="entry name" value="LITAF"/>
    <property type="match status" value="1"/>
</dbReference>
<dbReference type="GO" id="GO:0005634">
    <property type="term" value="C:nucleus"/>
    <property type="evidence" value="ECO:0007669"/>
    <property type="project" value="TreeGrafter"/>
</dbReference>
<sequence length="146" mass="16324">MEKGQPPYPTMPAPPYPGPPGPPVPQRPAGPHVNMGYQNQPVHQPIQQPYQSSQQQPQMVHTVNQVVVVQKLPTEVPGQMVCPHCRSTVVTKVNYVNGLLTWLICGILGVFLCWLCCIIPFFMDSVKDVEHSCPSCNNILHIHKRR</sequence>
<dbReference type="PANTHER" id="PTHR23292">
    <property type="entry name" value="LIPOPOLYSACCHARIDE-INDUCED TUMOR NECROSIS FACTOR-ALPHA FACTOR"/>
    <property type="match status" value="1"/>
</dbReference>
<keyword evidence="9" id="KW-0812">Transmembrane</keyword>
<evidence type="ECO:0000256" key="4">
    <source>
        <dbReference type="ARBA" id="ARBA00005975"/>
    </source>
</evidence>
<gene>
    <name evidence="11" type="ORF">F7725_016112</name>
</gene>
<dbReference type="GO" id="GO:0008270">
    <property type="term" value="F:zinc ion binding"/>
    <property type="evidence" value="ECO:0007669"/>
    <property type="project" value="TreeGrafter"/>
</dbReference>
<evidence type="ECO:0000256" key="9">
    <source>
        <dbReference type="SAM" id="Phobius"/>
    </source>
</evidence>
<dbReference type="Pfam" id="PF10601">
    <property type="entry name" value="zf-LITAF-like"/>
    <property type="match status" value="1"/>
</dbReference>
<dbReference type="OrthoDB" id="4713066at2759"/>
<reference evidence="11 12" key="1">
    <citation type="submission" date="2020-03" db="EMBL/GenBank/DDBJ databases">
        <title>Dissostichus mawsoni Genome sequencing and assembly.</title>
        <authorList>
            <person name="Park H."/>
        </authorList>
    </citation>
    <scope>NUCLEOTIDE SEQUENCE [LARGE SCALE GENOMIC DNA]</scope>
    <source>
        <strain evidence="11">DM0001</strain>
        <tissue evidence="11">Muscle</tissue>
    </source>
</reference>
<protein>
    <recommendedName>
        <fullName evidence="10">LITAF domain-containing protein</fullName>
    </recommendedName>
</protein>
<dbReference type="AlphaFoldDB" id="A0A7J5Y3P6"/>
<comment type="similarity">
    <text evidence="4">Belongs to the CDIP1/LITAF family.</text>
</comment>